<dbReference type="SUPFAM" id="SSF55486">
    <property type="entry name" value="Metalloproteases ('zincins'), catalytic domain"/>
    <property type="match status" value="1"/>
</dbReference>
<keyword evidence="9" id="KW-0862">Zinc</keyword>
<dbReference type="PRINTS" id="PR00756">
    <property type="entry name" value="ALADIPTASE"/>
</dbReference>
<dbReference type="AlphaFoldDB" id="A0ABD0J5N4"/>
<comment type="cofactor">
    <cofactor evidence="1">
        <name>Zn(2+)</name>
        <dbReference type="ChEBI" id="CHEBI:29105"/>
    </cofactor>
</comment>
<dbReference type="EMBL" id="JACVVK020000638">
    <property type="protein sequence ID" value="KAK7461239.1"/>
    <property type="molecule type" value="Genomic_DNA"/>
</dbReference>
<accession>A0ABD0J5N4</accession>
<feature type="domain" description="ERAP1-like C-terminal" evidence="14">
    <location>
        <begin position="274"/>
        <end position="394"/>
    </location>
</feature>
<dbReference type="Pfam" id="PF11838">
    <property type="entry name" value="ERAP1_C"/>
    <property type="match status" value="2"/>
</dbReference>
<evidence type="ECO:0000256" key="10">
    <source>
        <dbReference type="ARBA" id="ARBA00023049"/>
    </source>
</evidence>
<dbReference type="Gene3D" id="1.10.390.10">
    <property type="entry name" value="Neutral Protease Domain 2"/>
    <property type="match status" value="1"/>
</dbReference>
<evidence type="ECO:0000256" key="8">
    <source>
        <dbReference type="ARBA" id="ARBA00022801"/>
    </source>
</evidence>
<feature type="domain" description="Peptidase M1 membrane alanine aminopeptidase" evidence="13">
    <location>
        <begin position="15"/>
        <end position="172"/>
    </location>
</feature>
<dbReference type="Gene3D" id="2.60.40.1910">
    <property type="match status" value="1"/>
</dbReference>
<protein>
    <recommendedName>
        <fullName evidence="17">Aminopeptidase</fullName>
    </recommendedName>
</protein>
<gene>
    <name evidence="15" type="ORF">BaRGS_00038714</name>
</gene>
<dbReference type="GO" id="GO:0005886">
    <property type="term" value="C:plasma membrane"/>
    <property type="evidence" value="ECO:0007669"/>
    <property type="project" value="UniProtKB-SubCell"/>
</dbReference>
<evidence type="ECO:0000313" key="15">
    <source>
        <dbReference type="EMBL" id="KAK7461239.1"/>
    </source>
</evidence>
<feature type="domain" description="ERAP1-like C-terminal" evidence="14">
    <location>
        <begin position="401"/>
        <end position="542"/>
    </location>
</feature>
<comment type="subcellular location">
    <subcellularLocation>
        <location evidence="2">Cell membrane</location>
    </subcellularLocation>
</comment>
<dbReference type="GO" id="GO:0006508">
    <property type="term" value="P:proteolysis"/>
    <property type="evidence" value="ECO:0007669"/>
    <property type="project" value="UniProtKB-KW"/>
</dbReference>
<dbReference type="GO" id="GO:0008237">
    <property type="term" value="F:metallopeptidase activity"/>
    <property type="evidence" value="ECO:0007669"/>
    <property type="project" value="UniProtKB-KW"/>
</dbReference>
<evidence type="ECO:0000256" key="7">
    <source>
        <dbReference type="ARBA" id="ARBA00022729"/>
    </source>
</evidence>
<dbReference type="InterPro" id="IPR050344">
    <property type="entry name" value="Peptidase_M1_aminopeptidases"/>
</dbReference>
<keyword evidence="12" id="KW-0325">Glycoprotein</keyword>
<dbReference type="InterPro" id="IPR001930">
    <property type="entry name" value="Peptidase_M1"/>
</dbReference>
<keyword evidence="6" id="KW-0479">Metal-binding</keyword>
<evidence type="ECO:0000256" key="9">
    <source>
        <dbReference type="ARBA" id="ARBA00022833"/>
    </source>
</evidence>
<evidence type="ECO:0000256" key="4">
    <source>
        <dbReference type="ARBA" id="ARBA00022475"/>
    </source>
</evidence>
<evidence type="ECO:0000256" key="5">
    <source>
        <dbReference type="ARBA" id="ARBA00022670"/>
    </source>
</evidence>
<dbReference type="Proteomes" id="UP001519460">
    <property type="component" value="Unassembled WGS sequence"/>
</dbReference>
<dbReference type="Gene3D" id="1.25.50.20">
    <property type="match status" value="2"/>
</dbReference>
<reference evidence="15 16" key="1">
    <citation type="journal article" date="2023" name="Sci. Data">
        <title>Genome assembly of the Korean intertidal mud-creeper Batillaria attramentaria.</title>
        <authorList>
            <person name="Patra A.K."/>
            <person name="Ho P.T."/>
            <person name="Jun S."/>
            <person name="Lee S.J."/>
            <person name="Kim Y."/>
            <person name="Won Y.J."/>
        </authorList>
    </citation>
    <scope>NUCLEOTIDE SEQUENCE [LARGE SCALE GENOMIC DNA]</scope>
    <source>
        <strain evidence="15">Wonlab-2016</strain>
    </source>
</reference>
<comment type="similarity">
    <text evidence="3">Belongs to the peptidase M1 family.</text>
</comment>
<dbReference type="PANTHER" id="PTHR11533:SF294">
    <property type="entry name" value="THYROTROPIN-RELEASING HORMONE-DEGRADING ECTOENZYME"/>
    <property type="match status" value="1"/>
</dbReference>
<dbReference type="InterPro" id="IPR027268">
    <property type="entry name" value="Peptidase_M4/M1_CTD_sf"/>
</dbReference>
<name>A0ABD0J5N4_9CAEN</name>
<dbReference type="InterPro" id="IPR024571">
    <property type="entry name" value="ERAP1-like_C_dom"/>
</dbReference>
<evidence type="ECO:0000256" key="3">
    <source>
        <dbReference type="ARBA" id="ARBA00010136"/>
    </source>
</evidence>
<evidence type="ECO:0000256" key="12">
    <source>
        <dbReference type="ARBA" id="ARBA00023180"/>
    </source>
</evidence>
<keyword evidence="7" id="KW-0732">Signal</keyword>
<organism evidence="15 16">
    <name type="scientific">Batillaria attramentaria</name>
    <dbReference type="NCBI Taxonomy" id="370345"/>
    <lineage>
        <taxon>Eukaryota</taxon>
        <taxon>Metazoa</taxon>
        <taxon>Spiralia</taxon>
        <taxon>Lophotrochozoa</taxon>
        <taxon>Mollusca</taxon>
        <taxon>Gastropoda</taxon>
        <taxon>Caenogastropoda</taxon>
        <taxon>Sorbeoconcha</taxon>
        <taxon>Cerithioidea</taxon>
        <taxon>Batillariidae</taxon>
        <taxon>Batillaria</taxon>
    </lineage>
</organism>
<keyword evidence="10" id="KW-0482">Metalloprotease</keyword>
<evidence type="ECO:0000256" key="1">
    <source>
        <dbReference type="ARBA" id="ARBA00001947"/>
    </source>
</evidence>
<evidence type="ECO:0000256" key="2">
    <source>
        <dbReference type="ARBA" id="ARBA00004236"/>
    </source>
</evidence>
<evidence type="ECO:0000259" key="14">
    <source>
        <dbReference type="Pfam" id="PF11838"/>
    </source>
</evidence>
<dbReference type="FunFam" id="2.60.40.1910:FF:000008">
    <property type="entry name" value="Aminopeptidase"/>
    <property type="match status" value="1"/>
</dbReference>
<feature type="non-terminal residue" evidence="15">
    <location>
        <position position="1"/>
    </location>
</feature>
<dbReference type="GO" id="GO:0046872">
    <property type="term" value="F:metal ion binding"/>
    <property type="evidence" value="ECO:0007669"/>
    <property type="project" value="UniProtKB-KW"/>
</dbReference>
<dbReference type="PANTHER" id="PTHR11533">
    <property type="entry name" value="PROTEASE M1 ZINC METALLOPROTEASE"/>
    <property type="match status" value="1"/>
</dbReference>
<keyword evidence="11" id="KW-0472">Membrane</keyword>
<evidence type="ECO:0000313" key="16">
    <source>
        <dbReference type="Proteomes" id="UP001519460"/>
    </source>
</evidence>
<proteinExistence type="inferred from homology"/>
<keyword evidence="4" id="KW-1003">Cell membrane</keyword>
<dbReference type="Pfam" id="PF01433">
    <property type="entry name" value="Peptidase_M1"/>
    <property type="match status" value="1"/>
</dbReference>
<evidence type="ECO:0008006" key="17">
    <source>
        <dbReference type="Google" id="ProtNLM"/>
    </source>
</evidence>
<evidence type="ECO:0000256" key="6">
    <source>
        <dbReference type="ARBA" id="ARBA00022723"/>
    </source>
</evidence>
<keyword evidence="8" id="KW-0378">Hydrolase</keyword>
<keyword evidence="5" id="KW-0645">Protease</keyword>
<evidence type="ECO:0000259" key="13">
    <source>
        <dbReference type="Pfam" id="PF01433"/>
    </source>
</evidence>
<comment type="caution">
    <text evidence="15">The sequence shown here is derived from an EMBL/GenBank/DDBJ whole genome shotgun (WGS) entry which is preliminary data.</text>
</comment>
<dbReference type="InterPro" id="IPR014782">
    <property type="entry name" value="Peptidase_M1_dom"/>
</dbReference>
<keyword evidence="16" id="KW-1185">Reference proteome</keyword>
<sequence>PYREEEGTLGHDTGVLALDWLEKNFAPSFKSYLPKIDSVTVPHFDSGAMENWGMVTYNKDFLYKEGRDAIWKPFWIMETVTHELVHQWFGNIVTPSWWGSLWLSEGFASYWMYYITEELNPTMRDSEIRVAHSVQGVMQVEAVTDMHPLTYDPQTPEEIKAGFDFIEYSKYASTKGLSFNMAKRMDPWIVQSGYPVVNVTRDGDKLTFSQERFWRETVPQPDDSSPYGNKFDIPIVMTDSREINFQKGFSDILWLERDRDLTVEMSGKATSSDWVVLNPQHMGYYRVNYDVDNWRKLSIQLLDDPNVFDPLLRGTLIDDAMSLAEAGMLNITTALDTTLYLGQELSYPGWRSFARHYYSMLKLLRGTTLQNRFEDFVRQISGQAGRKMTFDVKGDIPPYDTINVNFRWMFYCAAVQYQTEPYYTFLYEQAYLANLRGDTTEREKLVHAQTCSTNPDYLKWTMKAALNLDHYLAWHSLDIIDWVSLNPVGRELAFDFLVDNADIIHEQVGFVKTMDRAVQVTKYFFADSPDDAARVDRLLKAVQNLGHPNEWQDPMEGIRQTMKQNSEWRKANFDAIDMWLMSLGFGQ</sequence>
<evidence type="ECO:0000256" key="11">
    <source>
        <dbReference type="ARBA" id="ARBA00023136"/>
    </source>
</evidence>